<protein>
    <submittedName>
        <fullName evidence="2">Uncharacterized protein</fullName>
    </submittedName>
</protein>
<dbReference type="Proteomes" id="UP000663877">
    <property type="component" value="Unassembled WGS sequence"/>
</dbReference>
<evidence type="ECO:0000313" key="2">
    <source>
        <dbReference type="EMBL" id="CAF1401289.1"/>
    </source>
</evidence>
<keyword evidence="3" id="KW-1185">Reference proteome</keyword>
<dbReference type="EMBL" id="CAJNOI010000084">
    <property type="protein sequence ID" value="CAF1029309.1"/>
    <property type="molecule type" value="Genomic_DNA"/>
</dbReference>
<sequence length="200" mass="23283">MITSEFDHYKKTFIQTTMEQPNYVAYPDHLSQSYRFVTPANYKNGSPPFVNQSFDRFNIAQHTIRPNQYVSHLIRPTQNPQRLPKPVQARFNQLPPRLQYQSNYLQQIRPQNSISKGPVYNPKINKDQKANTNTQGIIISDDDDDYDIDDDLLLNLIPSKTTKQSSVHNSKVKSDNEYCHTCGTHIPTHLHNLQKYLDNH</sequence>
<comment type="caution">
    <text evidence="2">The sequence shown here is derived from an EMBL/GenBank/DDBJ whole genome shotgun (WGS) entry which is preliminary data.</text>
</comment>
<organism evidence="2 3">
    <name type="scientific">Adineta steineri</name>
    <dbReference type="NCBI Taxonomy" id="433720"/>
    <lineage>
        <taxon>Eukaryota</taxon>
        <taxon>Metazoa</taxon>
        <taxon>Spiralia</taxon>
        <taxon>Gnathifera</taxon>
        <taxon>Rotifera</taxon>
        <taxon>Eurotatoria</taxon>
        <taxon>Bdelloidea</taxon>
        <taxon>Adinetida</taxon>
        <taxon>Adinetidae</taxon>
        <taxon>Adineta</taxon>
    </lineage>
</organism>
<proteinExistence type="predicted"/>
<reference evidence="2" key="1">
    <citation type="submission" date="2021-02" db="EMBL/GenBank/DDBJ databases">
        <authorList>
            <person name="Nowell W R."/>
        </authorList>
    </citation>
    <scope>NUCLEOTIDE SEQUENCE</scope>
</reference>
<gene>
    <name evidence="1" type="ORF">BJG266_LOCUS17441</name>
    <name evidence="2" type="ORF">QVE165_LOCUS36773</name>
</gene>
<evidence type="ECO:0000313" key="1">
    <source>
        <dbReference type="EMBL" id="CAF1029309.1"/>
    </source>
</evidence>
<evidence type="ECO:0000313" key="3">
    <source>
        <dbReference type="Proteomes" id="UP000663832"/>
    </source>
</evidence>
<dbReference type="OrthoDB" id="10082321at2759"/>
<dbReference type="EMBL" id="CAJNOM010000373">
    <property type="protein sequence ID" value="CAF1401289.1"/>
    <property type="molecule type" value="Genomic_DNA"/>
</dbReference>
<dbReference type="AlphaFoldDB" id="A0A815L2L7"/>
<name>A0A815L2L7_9BILA</name>
<accession>A0A815L2L7</accession>
<dbReference type="Proteomes" id="UP000663832">
    <property type="component" value="Unassembled WGS sequence"/>
</dbReference>